<reference evidence="3" key="1">
    <citation type="submission" date="2020-05" db="EMBL/GenBank/DDBJ databases">
        <authorList>
            <person name="Chiriac C."/>
            <person name="Salcher M."/>
            <person name="Ghai R."/>
            <person name="Kavagutti S V."/>
        </authorList>
    </citation>
    <scope>NUCLEOTIDE SEQUENCE</scope>
</reference>
<dbReference type="PANTHER" id="PTHR43794:SF11">
    <property type="entry name" value="AMIDOHYDROLASE-RELATED DOMAIN-CONTAINING PROTEIN"/>
    <property type="match status" value="1"/>
</dbReference>
<dbReference type="GO" id="GO:0016810">
    <property type="term" value="F:hydrolase activity, acting on carbon-nitrogen (but not peptide) bonds"/>
    <property type="evidence" value="ECO:0007669"/>
    <property type="project" value="InterPro"/>
</dbReference>
<evidence type="ECO:0000259" key="2">
    <source>
        <dbReference type="Pfam" id="PF01979"/>
    </source>
</evidence>
<proteinExistence type="predicted"/>
<evidence type="ECO:0000313" key="3">
    <source>
        <dbReference type="EMBL" id="CAB4548233.1"/>
    </source>
</evidence>
<dbReference type="SUPFAM" id="SSF51556">
    <property type="entry name" value="Metallo-dependent hydrolases"/>
    <property type="match status" value="1"/>
</dbReference>
<dbReference type="Gene3D" id="2.30.40.10">
    <property type="entry name" value="Urease, subunit C, domain 1"/>
    <property type="match status" value="1"/>
</dbReference>
<dbReference type="InterPro" id="IPR032466">
    <property type="entry name" value="Metal_Hydrolase"/>
</dbReference>
<dbReference type="EMBL" id="CAEZSU010000055">
    <property type="protein sequence ID" value="CAB4548233.1"/>
    <property type="molecule type" value="Genomic_DNA"/>
</dbReference>
<accession>A0A6J6CD72</accession>
<name>A0A6J6CD72_9ZZZZ</name>
<dbReference type="AlphaFoldDB" id="A0A6J6CD72"/>
<dbReference type="CDD" id="cd01298">
    <property type="entry name" value="ATZ_TRZ_like"/>
    <property type="match status" value="1"/>
</dbReference>
<dbReference type="InterPro" id="IPR011059">
    <property type="entry name" value="Metal-dep_hydrolase_composite"/>
</dbReference>
<protein>
    <submittedName>
        <fullName evidence="3">Unannotated protein</fullName>
    </submittedName>
</protein>
<dbReference type="Pfam" id="PF01979">
    <property type="entry name" value="Amidohydro_1"/>
    <property type="match status" value="1"/>
</dbReference>
<keyword evidence="1" id="KW-0378">Hydrolase</keyword>
<dbReference type="InterPro" id="IPR050287">
    <property type="entry name" value="MTA/SAH_deaminase"/>
</dbReference>
<dbReference type="SUPFAM" id="SSF51338">
    <property type="entry name" value="Composite domain of metallo-dependent hydrolases"/>
    <property type="match status" value="1"/>
</dbReference>
<dbReference type="InterPro" id="IPR006680">
    <property type="entry name" value="Amidohydro-rel"/>
</dbReference>
<organism evidence="3">
    <name type="scientific">freshwater metagenome</name>
    <dbReference type="NCBI Taxonomy" id="449393"/>
    <lineage>
        <taxon>unclassified sequences</taxon>
        <taxon>metagenomes</taxon>
        <taxon>ecological metagenomes</taxon>
    </lineage>
</organism>
<feature type="domain" description="Amidohydrolase-related" evidence="2">
    <location>
        <begin position="57"/>
        <end position="398"/>
    </location>
</feature>
<dbReference type="PANTHER" id="PTHR43794">
    <property type="entry name" value="AMINOHYDROLASE SSNA-RELATED"/>
    <property type="match status" value="1"/>
</dbReference>
<evidence type="ECO:0000313" key="4">
    <source>
        <dbReference type="EMBL" id="CAB4683469.1"/>
    </source>
</evidence>
<gene>
    <name evidence="3" type="ORF">UFOPK1495_00662</name>
    <name evidence="4" type="ORF">UFOPK2350_01180</name>
</gene>
<evidence type="ECO:0000256" key="1">
    <source>
        <dbReference type="ARBA" id="ARBA00022801"/>
    </source>
</evidence>
<dbReference type="EMBL" id="CAEZXE010000105">
    <property type="protein sequence ID" value="CAB4683469.1"/>
    <property type="molecule type" value="Genomic_DNA"/>
</dbReference>
<dbReference type="Gene3D" id="3.20.20.140">
    <property type="entry name" value="Metal-dependent hydrolases"/>
    <property type="match status" value="1"/>
</dbReference>
<sequence>MTRTAITNATIVTVDAKDSVTANGTIVIDDDVIFEVLPAGAKPTSAIDHAIDAGGGIVMPGLINAHTHLAMTAFRGFADDVDLQDFLGKLFPAEAKIMSDRHVRVGVRAAFAEAMLSGCTSALDMYWHADASLEEATKAGFRLQTGPIFIGSNGPDNIPFEQRLTNAKASTPHSWILAHGTYTMDPEQLGEVGALASSEGARFHIHASENAGEVADVQSRYGRTPVELLDETGLLRAGTVLAHAVVLSDAEIARLAETRTAVAHCPSSNMKLASGFCRVPELLAAGVTVGLGTDGPSSSNDLDMLAAMRVAALIHKGNRLDPTVLPAAAILRMATMGSAAALGVDQLVGSIEVGKKADLVRLDPSSPSLTPIYDPISTIVYAASRADVVDVWIDGQAVVQNRTCTTLNLGQVLSDLRDEGLVISQ</sequence>